<dbReference type="Gene3D" id="2.60.40.10">
    <property type="entry name" value="Immunoglobulins"/>
    <property type="match status" value="10"/>
</dbReference>
<dbReference type="CDD" id="cd00146">
    <property type="entry name" value="PKD"/>
    <property type="match status" value="3"/>
</dbReference>
<dbReference type="OrthoDB" id="7794186at2"/>
<organism evidence="8 9">
    <name type="scientific">Flavobacterium faecale</name>
    <dbReference type="NCBI Taxonomy" id="1355330"/>
    <lineage>
        <taxon>Bacteria</taxon>
        <taxon>Pseudomonadati</taxon>
        <taxon>Bacteroidota</taxon>
        <taxon>Flavobacteriia</taxon>
        <taxon>Flavobacteriales</taxon>
        <taxon>Flavobacteriaceae</taxon>
        <taxon>Flavobacterium</taxon>
    </lineage>
</organism>
<keyword evidence="2" id="KW-0812">Transmembrane</keyword>
<proteinExistence type="predicted"/>
<feature type="domain" description="PKD" evidence="6">
    <location>
        <begin position="642"/>
        <end position="700"/>
    </location>
</feature>
<dbReference type="GO" id="GO:0005261">
    <property type="term" value="F:monoatomic cation channel activity"/>
    <property type="evidence" value="ECO:0007669"/>
    <property type="project" value="TreeGrafter"/>
</dbReference>
<protein>
    <recommendedName>
        <fullName evidence="10">PKD domain-containing protein</fullName>
    </recommendedName>
</protein>
<dbReference type="Proteomes" id="UP000244527">
    <property type="component" value="Chromosome"/>
</dbReference>
<accession>A0A2S1LGP0</accession>
<dbReference type="RefSeq" id="WP_108741829.1">
    <property type="nucleotide sequence ID" value="NZ_CP020918.1"/>
</dbReference>
<dbReference type="GO" id="GO:0005886">
    <property type="term" value="C:plasma membrane"/>
    <property type="evidence" value="ECO:0007669"/>
    <property type="project" value="TreeGrafter"/>
</dbReference>
<feature type="domain" description="PKD" evidence="6">
    <location>
        <begin position="135"/>
        <end position="198"/>
    </location>
</feature>
<evidence type="ECO:0000313" key="8">
    <source>
        <dbReference type="EMBL" id="AWG22924.1"/>
    </source>
</evidence>
<dbReference type="NCBIfam" id="TIGR04131">
    <property type="entry name" value="Bac_Flav_CTERM"/>
    <property type="match status" value="1"/>
</dbReference>
<dbReference type="InterPro" id="IPR035986">
    <property type="entry name" value="PKD_dom_sf"/>
</dbReference>
<evidence type="ECO:0000256" key="1">
    <source>
        <dbReference type="ARBA" id="ARBA00004141"/>
    </source>
</evidence>
<dbReference type="InterPro" id="IPR000601">
    <property type="entry name" value="PKD_dom"/>
</dbReference>
<evidence type="ECO:0000256" key="4">
    <source>
        <dbReference type="ARBA" id="ARBA00022989"/>
    </source>
</evidence>
<dbReference type="Pfam" id="PF00801">
    <property type="entry name" value="PKD"/>
    <property type="match status" value="1"/>
</dbReference>
<dbReference type="Gene3D" id="2.60.40.2700">
    <property type="match status" value="6"/>
</dbReference>
<dbReference type="Pfam" id="PF18911">
    <property type="entry name" value="PKD_4"/>
    <property type="match status" value="3"/>
</dbReference>
<reference evidence="8 9" key="1">
    <citation type="submission" date="2017-04" db="EMBL/GenBank/DDBJ databases">
        <title>Compelte genome sequence of WV33.</title>
        <authorList>
            <person name="Lee P.C."/>
        </authorList>
    </citation>
    <scope>NUCLEOTIDE SEQUENCE [LARGE SCALE GENOMIC DNA]</scope>
    <source>
        <strain evidence="8 9">WV33</strain>
    </source>
</reference>
<dbReference type="InterPro" id="IPR026341">
    <property type="entry name" value="T9SS_type_B"/>
</dbReference>
<dbReference type="Pfam" id="PF13585">
    <property type="entry name" value="CHU_C"/>
    <property type="match status" value="1"/>
</dbReference>
<feature type="domain" description="Ig-like" evidence="7">
    <location>
        <begin position="1969"/>
        <end position="2060"/>
    </location>
</feature>
<dbReference type="Gene3D" id="2.60.40.740">
    <property type="match status" value="2"/>
</dbReference>
<feature type="domain" description="Ig-like" evidence="7">
    <location>
        <begin position="993"/>
        <end position="1084"/>
    </location>
</feature>
<feature type="domain" description="PKD" evidence="6">
    <location>
        <begin position="553"/>
        <end position="619"/>
    </location>
</feature>
<gene>
    <name evidence="8" type="ORF">FFWV33_16015</name>
</gene>
<dbReference type="Pfam" id="PF13573">
    <property type="entry name" value="SprB"/>
    <property type="match status" value="6"/>
</dbReference>
<dbReference type="PROSITE" id="PS50093">
    <property type="entry name" value="PKD"/>
    <property type="match status" value="5"/>
</dbReference>
<dbReference type="PANTHER" id="PTHR46730:SF1">
    <property type="entry name" value="PLAT DOMAIN-CONTAINING PROTEIN"/>
    <property type="match status" value="1"/>
</dbReference>
<dbReference type="InterPro" id="IPR022409">
    <property type="entry name" value="PKD/Chitinase_dom"/>
</dbReference>
<name>A0A2S1LGP0_9FLAO</name>
<evidence type="ECO:0000256" key="2">
    <source>
        <dbReference type="ARBA" id="ARBA00022692"/>
    </source>
</evidence>
<feature type="domain" description="Ig-like" evidence="7">
    <location>
        <begin position="1774"/>
        <end position="1867"/>
    </location>
</feature>
<evidence type="ECO:0000256" key="3">
    <source>
        <dbReference type="ARBA" id="ARBA00022737"/>
    </source>
</evidence>
<dbReference type="GO" id="GO:0006816">
    <property type="term" value="P:calcium ion transport"/>
    <property type="evidence" value="ECO:0007669"/>
    <property type="project" value="TreeGrafter"/>
</dbReference>
<dbReference type="InterPro" id="IPR025667">
    <property type="entry name" value="SprB_repeat"/>
</dbReference>
<sequence length="2995" mass="311949">MIKHYLLFYFFFTTTSITFLFGATNAERCVEISSQITDPTSTISGVKEICQNSSNNLITFNATGGSKPYTFTYSINNGADQTITSIGSDNFATVVVPSSDLGPKKYSIRSIKDSSVDAKEISQDVNYTTEVFAAPSVDFSFNNDNSCAGTSIQFQSVVSGSGLYTYSWDFGDGTAFSTLANPVHSYIATGCTTQKFTVKLTVFSNGCTVVSNKEVSVKQAPLINITDVNSPFAPFNNCGNASENSNYEIKVGNNGSSTCITEYSINWGDGNMQSGVSFPVTHSYTSTGVYNMVVTALGNEGCIGTKTYVIKNISNPLGGINSPGSTQNLCSPTQPLQFSISSWGKNSLDTTYSVDYGDNTPVKILTQQELIGSIYYNATKPELSLNYPIPHVYNGTSCPSSTLTVKLDVTNACGTTPFTLSNITILTKPKVDFSFTDKACVNSSVNFINTTVSGFQQSCDRTSIFTWDFGDGTPIITTGPYLPTDQIHKFLNPGTYTVTLTGQNYCGTDTKTQQICIENPLVPAFTLIKIGDCAPMAVTAINNTVETNSCTAASYLWTVTYSRASCGPVTVSIPNQTTKNATYNFTEPGTYTIRLTATNSCAGVSTSQTVEVKQPPTASINSIGNLCGAGSINPVAVVSSCTSSTTPLAYAWSFPGGSPATANTANPGSISYATAGNYTVSLVVSNECGNSTTATQSFLVLASPKITNTDFAQSICVGTTSLAINLIADVVGTTYSWTATATAGITGFVASGTGATIPSRTITTTNTTSGTVTYVVTPKNGICTGTPANFVITVNPAPTILTQPLPSNVCLNGIPTQLSVVVSASTVNPTYQWFSNSINSTMGGNLIVGAQAAIYDPPTTAVGTVYYYCVINLSSVVCAALSSSIASVTVSPAISITSQPVTTQGVCTGFALSSPLSVASTGGAGALTYQWYSNTNASNTGGTPLTGATSSTYTPPVFTSAGIYYYYVTVMRSANACGSETSTYAEVKVYDQPTITAQPISNQLLCSGDIPAVLTVLATSGNGAYSYQWYRNSVNNASSGSPIATATAASYQPTSTTGTTYYYCKVSQLTTFGCSVTSATSAVQFVTSPALNSQPASSTICLGGTATTLAFTISNGVGTANYQWFSNTTSSIIGGVAIAGATNASYAPPSTTIGNFYYYCVIKFPSLAGGCGLVVTTVANVIINPNPQISNTTTVTCSGTRFTITPSSTDVNVVPTGTTYTWTTPTISPLGSVTGATAQTVSQTRISQILTNVTTSPATVTYTVRPITGNCIGSNFTVIVTVNPAPTILTQPISSTVCLNGSPTQLSVVVSAAAVSPTYQWFSNNTDSSTAGILILGEETATYNPPTNAIGTVYYYCVISLPSGSCAALSSSIASVTVSPAISITTQPITTQGLCTGYTLSSPLSVASAGGAGNIIYQWYSNINPSNTNGMPLTGATSNTYTPPVFTSAGTYYYYVTITRSANGCGSETSAVAEVKVYDQPTITSQPISNQLLCSDDVPALLTVQAIRGNGAYTYQWYRNPVNNTVTGSAIATATAASYQPTITTGISYYYCKVSQLTTFGCSVTSATSAVQFATSPTLDSQPASSTICLGEAATTLSFTISNGLGAATYQWFTNTSSSTTGSVAVSGATNASYEPPGTAIGNFYYYCVINFPSLSGSCGKIVTTVANVIINPKAQIGNTTETTCSGIQFTIMPSTTEGDVVPTGTTYTWTTPTISPLGSVTGATAQTVSQSGISQVLTNSTSSPATVTYTVRPITGNCIGAGFTVIVTVNPAPTILTQPVPSTVCLDGRPTQLSVAVSAVAVNPTYQWFSNSTNSSVGGNLIVGAQTAIYDPPTTAVGTVYYYCVINLSSAGCAALSSSIASVTVSPAISITSQPVRTQGVCTGFTLSSPLSVVSTGGAGTQTYQWYSNTDASNTGGSPLTGATSSTYTPPVFTSAGTYYYYLTVTRSANGCGSETSAFAEVRVYDQPTITTQPISNQLLCSGDIPTLLTVQATSGNGTYTYQWYRNPNNNTVTGSAIATATAASYQPTITTGISYYYCKVSQLTTFGCSVTSETAMVQFATSPTLSSQPASSTICLGGTATTLAFTISNGVGTASYQWFSNTASSSTGGLAIAGATNASYAPPTATTGVFYYYCVINFPSLSGSCGKVVTTVANVIINPKAEIGNTTASTCSGTQFTITPSLTSGNIVPTGTTYTWTTPTISPLGSVTGATAQAVSQIGISQVLTNSTTSPATVTYTVRPITGNCIGADFNIVVTVNPLISTIETLVDNRCFGANTASISVNATGGIPFSTGAAYRYSWSGPSGFTATTNAISNLLPGTYSLTITDAGSCPFVKSYTIAAPTPIIIALQNQKNVSCFDGNDGALAVNVTGGSGAYTYAWTKNNLPFSTTKDISTLTMGVYQLTVTDTKNCTTQSILYSIQQPTLLTVALQSKTDILCFGAATGAIIIDVNGGSLGTSGYTFLWSGPNGFSASSQNLNNLPAGSYNVTVTDANNCSATIVVDLSQKTQIAITSSFTPILCYGDENGTINASISGGTGPYTYQWSNLATTLNQTNLGAGDYILTVTDANRCTFSKTITIPQVPVFSVNPIKKNISCFGAKDGSIAMNLTGGKAPVTLVWSDGSTAGLTRNNLAAGTYTATISDGTPCQIQRTFVIVEPQNLVVGSSVTNALDCDNAASGAIRLLISGGTAPFKYAWSNGATTRDLIAVLAGTYEVTVTDANGCTKEGQFSINRPVPLVANVTVKTDVDCETRTINQIYTAVVSGGVSPYQLNWSSGTVSGVNNEIMTTNQNGSVILTATDRLGCKTDHIFEVEVPLASVTAFTATSFAQTTFGTYSIEDPIQFTNTATGKYDSIVWDFGDNTFSNEPNPIHIYKTEGEYVVTQKISYPFGCVYINTLKIVVDKGYKLLSPNGFTPNNDGINDYFVPVFVGLNAIEFTVFDTWGSVIYTEKGENIRGWDGKIKDSLAENGNYYFKIVGKTFYGRTIKDQGAIVLIK</sequence>
<dbReference type="PROSITE" id="PS50835">
    <property type="entry name" value="IG_LIKE"/>
    <property type="match status" value="4"/>
</dbReference>
<evidence type="ECO:0000256" key="5">
    <source>
        <dbReference type="ARBA" id="ARBA00023136"/>
    </source>
</evidence>
<feature type="domain" description="PKD" evidence="6">
    <location>
        <begin position="465"/>
        <end position="524"/>
    </location>
</feature>
<dbReference type="InterPro" id="IPR045828">
    <property type="entry name" value="PKD_Bacteroidetes"/>
</dbReference>
<dbReference type="InterPro" id="IPR013783">
    <property type="entry name" value="Ig-like_fold"/>
</dbReference>
<dbReference type="InterPro" id="IPR007110">
    <property type="entry name" value="Ig-like_dom"/>
</dbReference>
<evidence type="ECO:0000259" key="7">
    <source>
        <dbReference type="PROSITE" id="PS50835"/>
    </source>
</evidence>
<keyword evidence="3" id="KW-0677">Repeat</keyword>
<keyword evidence="9" id="KW-1185">Reference proteome</keyword>
<evidence type="ECO:0000259" key="6">
    <source>
        <dbReference type="PROSITE" id="PS50093"/>
    </source>
</evidence>
<feature type="domain" description="PKD" evidence="6">
    <location>
        <begin position="2841"/>
        <end position="2901"/>
    </location>
</feature>
<dbReference type="SUPFAM" id="SSF49299">
    <property type="entry name" value="PKD domain"/>
    <property type="match status" value="5"/>
</dbReference>
<keyword evidence="5" id="KW-0472">Membrane</keyword>
<evidence type="ECO:0000313" key="9">
    <source>
        <dbReference type="Proteomes" id="UP000244527"/>
    </source>
</evidence>
<keyword evidence="4" id="KW-1133">Transmembrane helix</keyword>
<evidence type="ECO:0008006" key="10">
    <source>
        <dbReference type="Google" id="ProtNLM"/>
    </source>
</evidence>
<feature type="domain" description="Ig-like" evidence="7">
    <location>
        <begin position="1286"/>
        <end position="1379"/>
    </location>
</feature>
<dbReference type="PANTHER" id="PTHR46730">
    <property type="entry name" value="POLYCYSTIN-1"/>
    <property type="match status" value="1"/>
</dbReference>
<dbReference type="SMART" id="SM00089">
    <property type="entry name" value="PKD"/>
    <property type="match status" value="7"/>
</dbReference>
<dbReference type="Pfam" id="PF19406">
    <property type="entry name" value="PKD_5"/>
    <property type="match status" value="4"/>
</dbReference>
<dbReference type="EMBL" id="CP020918">
    <property type="protein sequence ID" value="AWG22924.1"/>
    <property type="molecule type" value="Genomic_DNA"/>
</dbReference>
<dbReference type="KEGG" id="ffa:FFWV33_16015"/>
<comment type="subcellular location">
    <subcellularLocation>
        <location evidence="1">Membrane</location>
        <topology evidence="1">Multi-pass membrane protein</topology>
    </subcellularLocation>
</comment>